<evidence type="ECO:0008006" key="7">
    <source>
        <dbReference type="Google" id="ProtNLM"/>
    </source>
</evidence>
<accession>A0A941ETG8</accession>
<keyword evidence="6" id="KW-1185">Reference proteome</keyword>
<evidence type="ECO:0000256" key="2">
    <source>
        <dbReference type="ARBA" id="ARBA00007832"/>
    </source>
</evidence>
<dbReference type="GO" id="GO:0019290">
    <property type="term" value="P:siderophore biosynthetic process"/>
    <property type="evidence" value="ECO:0007669"/>
    <property type="project" value="InterPro"/>
</dbReference>
<dbReference type="InterPro" id="IPR007310">
    <property type="entry name" value="Aerobactin_biosyn_IucA/IucC_N"/>
</dbReference>
<evidence type="ECO:0000313" key="6">
    <source>
        <dbReference type="Proteomes" id="UP000675781"/>
    </source>
</evidence>
<dbReference type="AlphaFoldDB" id="A0A941ETG8"/>
<dbReference type="Pfam" id="PF04183">
    <property type="entry name" value="IucA_IucC"/>
    <property type="match status" value="1"/>
</dbReference>
<evidence type="ECO:0000313" key="5">
    <source>
        <dbReference type="EMBL" id="MBR7834774.1"/>
    </source>
</evidence>
<comment type="pathway">
    <text evidence="1">Siderophore biosynthesis.</text>
</comment>
<dbReference type="Gene3D" id="1.10.510.40">
    <property type="match status" value="1"/>
</dbReference>
<dbReference type="EMBL" id="JAGSOG010000070">
    <property type="protein sequence ID" value="MBR7834774.1"/>
    <property type="molecule type" value="Genomic_DNA"/>
</dbReference>
<evidence type="ECO:0000259" key="4">
    <source>
        <dbReference type="Pfam" id="PF06276"/>
    </source>
</evidence>
<evidence type="ECO:0000259" key="3">
    <source>
        <dbReference type="Pfam" id="PF04183"/>
    </source>
</evidence>
<proteinExistence type="inferred from homology"/>
<reference evidence="5" key="1">
    <citation type="submission" date="2021-04" db="EMBL/GenBank/DDBJ databases">
        <title>Genome based classification of Actinospica acidithermotolerans sp. nov., an actinobacterium isolated from an Indonesian hot spring.</title>
        <authorList>
            <person name="Kusuma A.B."/>
            <person name="Putra K.E."/>
            <person name="Nafisah S."/>
            <person name="Loh J."/>
            <person name="Nouioui I."/>
            <person name="Goodfellow M."/>
        </authorList>
    </citation>
    <scope>NUCLEOTIDE SEQUENCE</scope>
    <source>
        <strain evidence="5">CSCA 57</strain>
    </source>
</reference>
<dbReference type="PANTHER" id="PTHR34384">
    <property type="entry name" value="L-2,3-DIAMINOPROPANOATE--CITRATE LIGASE"/>
    <property type="match status" value="1"/>
</dbReference>
<organism evidence="5 6">
    <name type="scientific">Actinospica durhamensis</name>
    <dbReference type="NCBI Taxonomy" id="1508375"/>
    <lineage>
        <taxon>Bacteria</taxon>
        <taxon>Bacillati</taxon>
        <taxon>Actinomycetota</taxon>
        <taxon>Actinomycetes</taxon>
        <taxon>Catenulisporales</taxon>
        <taxon>Actinospicaceae</taxon>
        <taxon>Actinospica</taxon>
    </lineage>
</organism>
<dbReference type="GO" id="GO:0016881">
    <property type="term" value="F:acid-amino acid ligase activity"/>
    <property type="evidence" value="ECO:0007669"/>
    <property type="project" value="UniProtKB-ARBA"/>
</dbReference>
<evidence type="ECO:0000256" key="1">
    <source>
        <dbReference type="ARBA" id="ARBA00004924"/>
    </source>
</evidence>
<comment type="similarity">
    <text evidence="2">Belongs to the IucA/IucC family.</text>
</comment>
<dbReference type="Pfam" id="PF06276">
    <property type="entry name" value="FhuF"/>
    <property type="match status" value="1"/>
</dbReference>
<gene>
    <name evidence="5" type="ORF">KDL01_15975</name>
</gene>
<dbReference type="RefSeq" id="WP_212529292.1">
    <property type="nucleotide sequence ID" value="NZ_JAGSOG010000070.1"/>
</dbReference>
<dbReference type="InterPro" id="IPR022770">
    <property type="entry name" value="IucA/IucC-like_C"/>
</dbReference>
<protein>
    <recommendedName>
        <fullName evidence="7">Siderophore synthetase component</fullName>
    </recommendedName>
</protein>
<comment type="caution">
    <text evidence="5">The sequence shown here is derived from an EMBL/GenBank/DDBJ whole genome shotgun (WGS) entry which is preliminary data.</text>
</comment>
<feature type="domain" description="Aerobactin siderophore biosynthesis IucA/IucC-like C-terminal" evidence="4">
    <location>
        <begin position="398"/>
        <end position="555"/>
    </location>
</feature>
<name>A0A941ETG8_9ACTN</name>
<sequence length="579" mass="61967">MNTVAQPQTVSEPSVPAARPGDAELTAAAARLSVETLLRCWIRENRVTRPDGAELVLEIGQATVTVPVRYWSAAGWHRFGPARTEGGVLDPGELARYMAKAGPAHSAAADQLAERAAESAERIAVHLADRAARPAPPDSASGGAPTPFLAAEQALLAGHPLHPTPKSRDGLTEPSYCPELRGGFQLDWFSVDRELIAQESELGPTAQDLAAFLSGTLPDDGALVPAHPWQAADLMRRPAVRTLLAEGRLRHRGRSGARWFPTSSLRTVYRQDAPVMLKLSLGLHITNSKRENLRKELVRGVEAHRLFAGAAGSRLLSAHPDFRMLTDAAYLAVDGVPGLDVSFRHSPFRPTDYVYCVAALTDLGRGEIAADGHAHELASHLHGLAASAGRNVRAVTVDWFAGYVGRLITPMLWLDAELGVTLEGHMQNTLIQLDERGYPGAGWYRDNQGFYYRASRIAELAQLAGDPELGQASSTIVADDVVTERLVYYVGINNLLGLVGALGCAGLADERELLGLAGELLAPLRGHRPTDLLTSAATLRCKGNLLTRAAGLDELVGELATQSVYVEIPNPCFGAGAGR</sequence>
<dbReference type="InterPro" id="IPR037455">
    <property type="entry name" value="LucA/IucC-like"/>
</dbReference>
<feature type="domain" description="Aerobactin siderophore biosynthesis IucA/IucC N-terminal" evidence="3">
    <location>
        <begin position="148"/>
        <end position="361"/>
    </location>
</feature>
<dbReference type="Proteomes" id="UP000675781">
    <property type="component" value="Unassembled WGS sequence"/>
</dbReference>
<dbReference type="PANTHER" id="PTHR34384:SF5">
    <property type="entry name" value="L-2,3-DIAMINOPROPANOATE--CITRATE LIGASE"/>
    <property type="match status" value="1"/>
</dbReference>